<comment type="caution">
    <text evidence="3">The sequence shown here is derived from an EMBL/GenBank/DDBJ whole genome shotgun (WGS) entry which is preliminary data.</text>
</comment>
<gene>
    <name evidence="3" type="ORF">CARN3_0587</name>
</gene>
<dbReference type="PROSITE" id="PS00061">
    <property type="entry name" value="ADH_SHORT"/>
    <property type="match status" value="1"/>
</dbReference>
<dbReference type="PANTHER" id="PTHR44196">
    <property type="entry name" value="DEHYDROGENASE/REDUCTASE SDR FAMILY MEMBER 7B"/>
    <property type="match status" value="1"/>
</dbReference>
<keyword evidence="2" id="KW-0560">Oxidoreductase</keyword>
<evidence type="ECO:0000256" key="1">
    <source>
        <dbReference type="ARBA" id="ARBA00006484"/>
    </source>
</evidence>
<evidence type="ECO:0000313" key="3">
    <source>
        <dbReference type="EMBL" id="CBH99646.1"/>
    </source>
</evidence>
<dbReference type="EMBL" id="CABN01000039">
    <property type="protein sequence ID" value="CBH99646.1"/>
    <property type="molecule type" value="Genomic_DNA"/>
</dbReference>
<proteinExistence type="inferred from homology"/>
<dbReference type="AlphaFoldDB" id="E6PXI7"/>
<dbReference type="InterPro" id="IPR002347">
    <property type="entry name" value="SDR_fam"/>
</dbReference>
<dbReference type="PIRSF" id="PIRSF000126">
    <property type="entry name" value="11-beta-HSD1"/>
    <property type="match status" value="1"/>
</dbReference>
<dbReference type="GO" id="GO:0016491">
    <property type="term" value="F:oxidoreductase activity"/>
    <property type="evidence" value="ECO:0007669"/>
    <property type="project" value="UniProtKB-KW"/>
</dbReference>
<accession>E6PXI7</accession>
<reference evidence="3" key="1">
    <citation type="submission" date="2009-10" db="EMBL/GenBank/DDBJ databases">
        <title>Diversity of trophic interactions inside an arsenic-rich microbial ecosystem.</title>
        <authorList>
            <person name="Bertin P.N."/>
            <person name="Heinrich-Salmeron A."/>
            <person name="Pelletier E."/>
            <person name="Goulhen-Chollet F."/>
            <person name="Arsene-Ploetze F."/>
            <person name="Gallien S."/>
            <person name="Calteau A."/>
            <person name="Vallenet D."/>
            <person name="Casiot C."/>
            <person name="Chane-Woon-Ming B."/>
            <person name="Giloteaux L."/>
            <person name="Barakat M."/>
            <person name="Bonnefoy V."/>
            <person name="Bruneel O."/>
            <person name="Chandler M."/>
            <person name="Cleiss J."/>
            <person name="Duran R."/>
            <person name="Elbaz-Poulichet F."/>
            <person name="Fonknechten N."/>
            <person name="Lauga B."/>
            <person name="Mornico D."/>
            <person name="Ortet P."/>
            <person name="Schaeffer C."/>
            <person name="Siguier P."/>
            <person name="Alexander Thil Smith A."/>
            <person name="Van Dorsselaer A."/>
            <person name="Weissenbach J."/>
            <person name="Medigue C."/>
            <person name="Le Paslier D."/>
        </authorList>
    </citation>
    <scope>NUCLEOTIDE SEQUENCE</scope>
</reference>
<dbReference type="InterPro" id="IPR020904">
    <property type="entry name" value="Sc_DH/Rdtase_CS"/>
</dbReference>
<dbReference type="PANTHER" id="PTHR44196:SF2">
    <property type="entry name" value="SHORT-CHAIN DEHYDROGENASE-RELATED"/>
    <property type="match status" value="1"/>
</dbReference>
<dbReference type="InterPro" id="IPR036291">
    <property type="entry name" value="NAD(P)-bd_dom_sf"/>
</dbReference>
<dbReference type="GO" id="GO:0016020">
    <property type="term" value="C:membrane"/>
    <property type="evidence" value="ECO:0007669"/>
    <property type="project" value="TreeGrafter"/>
</dbReference>
<dbReference type="Pfam" id="PF00106">
    <property type="entry name" value="adh_short"/>
    <property type="match status" value="1"/>
</dbReference>
<dbReference type="Gene3D" id="3.40.50.720">
    <property type="entry name" value="NAD(P)-binding Rossmann-like Domain"/>
    <property type="match status" value="1"/>
</dbReference>
<organism evidence="3">
    <name type="scientific">mine drainage metagenome</name>
    <dbReference type="NCBI Taxonomy" id="410659"/>
    <lineage>
        <taxon>unclassified sequences</taxon>
        <taxon>metagenomes</taxon>
        <taxon>ecological metagenomes</taxon>
    </lineage>
</organism>
<comment type="similarity">
    <text evidence="1">Belongs to the short-chain dehydrogenases/reductases (SDR) family.</text>
</comment>
<name>E6PXI7_9ZZZZ</name>
<dbReference type="PRINTS" id="PR00081">
    <property type="entry name" value="GDHRDH"/>
</dbReference>
<dbReference type="SUPFAM" id="SSF51735">
    <property type="entry name" value="NAD(P)-binding Rossmann-fold domains"/>
    <property type="match status" value="1"/>
</dbReference>
<sequence>MANEKDFQGRWALVTGASAGIGVALARELARHGAKLILTARRRDRLEALAEELLQQGTEVRIVEADLTDSTAPQAIYNATEGAGLAVEILVNNAGLGQFGEFAYSHLEQELRQVRVNCEAVVHLSRLFVPAMVARRRGWVLIVASTASFQPVPFLSTYAATKGFDRFFALGLAEEVAPDGVTVTALCPGPTESEFFDIAGAAQFKARGMQSAEAVARRGVHALAAGERTIIPYFAGRVTAFLVRFLPSRAITWAVAKAARPAARAQAG</sequence>
<evidence type="ECO:0000256" key="2">
    <source>
        <dbReference type="ARBA" id="ARBA00023002"/>
    </source>
</evidence>
<protein>
    <submittedName>
        <fullName evidence="3">Oxidoreductase, short chain dehydrogenase/reductase family protein</fullName>
    </submittedName>
</protein>